<dbReference type="OrthoDB" id="3678961at2759"/>
<dbReference type="EMBL" id="QGDH01000126">
    <property type="protein sequence ID" value="RAR05759.1"/>
    <property type="molecule type" value="Genomic_DNA"/>
</dbReference>
<evidence type="ECO:0000256" key="1">
    <source>
        <dbReference type="SAM" id="MobiDB-lite"/>
    </source>
</evidence>
<reference evidence="3" key="1">
    <citation type="submission" date="2018-05" db="EMBL/GenBank/DDBJ databases">
        <title>Draft genome sequence of Stemphylium lycopersici strain CIDEFI 213.</title>
        <authorList>
            <person name="Medina R."/>
            <person name="Franco M.E.E."/>
            <person name="Lucentini C.G."/>
            <person name="Saparrat M.C.N."/>
            <person name="Balatti P.A."/>
        </authorList>
    </citation>
    <scope>NUCLEOTIDE SEQUENCE [LARGE SCALE GENOMIC DNA]</scope>
    <source>
        <strain evidence="3">CIDEFI 213</strain>
    </source>
</reference>
<sequence length="267" mass="30079">MSLPQAELEESMVPLEAPTTQETLTKNLPTKSDAGAFKPEYTLYKPSGQTLVGQQVIPLYSWDRWTLTAYHDVHFVLEEWVLDTAVHNNTEDPVSEERTLELGSTVTQGSEKVDSVSASAGFSGWGFSMNIGGSSERRTFSSTEASQRQTFRREIKVSPGKSTYLYQKEFTFKLSIFFVWRDSQQFGGKELKYSSSSSWQDAIFLECVQTIKCDEWCYMDQKLQVGEGTITLPTPPRREPPPSVCQWHNMNGGSQQAIRAKYPGAAR</sequence>
<gene>
    <name evidence="2" type="ORF">DDE83_007219</name>
</gene>
<name>A0A364MWQ6_STELY</name>
<accession>A0A364MWQ6</accession>
<feature type="compositionally biased region" description="Polar residues" evidence="1">
    <location>
        <begin position="18"/>
        <end position="30"/>
    </location>
</feature>
<protein>
    <submittedName>
        <fullName evidence="2">Uncharacterized protein</fullName>
    </submittedName>
</protein>
<proteinExistence type="predicted"/>
<comment type="caution">
    <text evidence="2">The sequence shown here is derived from an EMBL/GenBank/DDBJ whole genome shotgun (WGS) entry which is preliminary data.</text>
</comment>
<feature type="region of interest" description="Disordered" evidence="1">
    <location>
        <begin position="1"/>
        <end position="31"/>
    </location>
</feature>
<keyword evidence="3" id="KW-1185">Reference proteome</keyword>
<dbReference type="AlphaFoldDB" id="A0A364MWQ6"/>
<organism evidence="2 3">
    <name type="scientific">Stemphylium lycopersici</name>
    <name type="common">Tomato gray leaf spot disease fungus</name>
    <name type="synonym">Thyrospora lycopersici</name>
    <dbReference type="NCBI Taxonomy" id="183478"/>
    <lineage>
        <taxon>Eukaryota</taxon>
        <taxon>Fungi</taxon>
        <taxon>Dikarya</taxon>
        <taxon>Ascomycota</taxon>
        <taxon>Pezizomycotina</taxon>
        <taxon>Dothideomycetes</taxon>
        <taxon>Pleosporomycetidae</taxon>
        <taxon>Pleosporales</taxon>
        <taxon>Pleosporineae</taxon>
        <taxon>Pleosporaceae</taxon>
        <taxon>Stemphylium</taxon>
    </lineage>
</organism>
<evidence type="ECO:0000313" key="2">
    <source>
        <dbReference type="EMBL" id="RAR05759.1"/>
    </source>
</evidence>
<evidence type="ECO:0000313" key="3">
    <source>
        <dbReference type="Proteomes" id="UP000249619"/>
    </source>
</evidence>
<dbReference type="Proteomes" id="UP000249619">
    <property type="component" value="Unassembled WGS sequence"/>
</dbReference>